<dbReference type="PROSITE" id="PS00028">
    <property type="entry name" value="ZINC_FINGER_C2H2_1"/>
    <property type="match status" value="1"/>
</dbReference>
<keyword evidence="13" id="KW-1185">Reference proteome</keyword>
<dbReference type="Pfam" id="PF00096">
    <property type="entry name" value="zf-C2H2"/>
    <property type="match status" value="1"/>
</dbReference>
<feature type="domain" description="C2H2-type" evidence="11">
    <location>
        <begin position="23"/>
        <end position="50"/>
    </location>
</feature>
<protein>
    <recommendedName>
        <fullName evidence="11">C2H2-type domain-containing protein</fullName>
    </recommendedName>
</protein>
<evidence type="ECO:0000256" key="10">
    <source>
        <dbReference type="SAM" id="MobiDB-lite"/>
    </source>
</evidence>
<dbReference type="GO" id="GO:0005634">
    <property type="term" value="C:nucleus"/>
    <property type="evidence" value="ECO:0007669"/>
    <property type="project" value="UniProtKB-SubCell"/>
</dbReference>
<evidence type="ECO:0000256" key="2">
    <source>
        <dbReference type="ARBA" id="ARBA00006991"/>
    </source>
</evidence>
<keyword evidence="6" id="KW-0862">Zinc</keyword>
<evidence type="ECO:0000256" key="5">
    <source>
        <dbReference type="ARBA" id="ARBA00022771"/>
    </source>
</evidence>
<dbReference type="InterPro" id="IPR036236">
    <property type="entry name" value="Znf_C2H2_sf"/>
</dbReference>
<dbReference type="SUPFAM" id="SSF57667">
    <property type="entry name" value="beta-beta-alpha zinc fingers"/>
    <property type="match status" value="1"/>
</dbReference>
<feature type="region of interest" description="Disordered" evidence="10">
    <location>
        <begin position="1"/>
        <end position="25"/>
    </location>
</feature>
<evidence type="ECO:0000256" key="6">
    <source>
        <dbReference type="ARBA" id="ARBA00022833"/>
    </source>
</evidence>
<dbReference type="AlphaFoldDB" id="A0A8C5JJX6"/>
<evidence type="ECO:0000256" key="7">
    <source>
        <dbReference type="ARBA" id="ARBA00023125"/>
    </source>
</evidence>
<dbReference type="Ensembl" id="ENSJHYT00000025386.1">
    <property type="protein sequence ID" value="ENSJHYP00000021053.1"/>
    <property type="gene ID" value="ENSJHYG00000015917.1"/>
</dbReference>
<evidence type="ECO:0000259" key="11">
    <source>
        <dbReference type="PROSITE" id="PS50157"/>
    </source>
</evidence>
<dbReference type="GO" id="GO:0008270">
    <property type="term" value="F:zinc ion binding"/>
    <property type="evidence" value="ECO:0007669"/>
    <property type="project" value="UniProtKB-KW"/>
</dbReference>
<comment type="subcellular location">
    <subcellularLocation>
        <location evidence="1">Nucleus</location>
    </subcellularLocation>
</comment>
<reference evidence="12" key="2">
    <citation type="submission" date="2025-09" db="UniProtKB">
        <authorList>
            <consortium name="Ensembl"/>
        </authorList>
    </citation>
    <scope>IDENTIFICATION</scope>
</reference>
<evidence type="ECO:0000256" key="8">
    <source>
        <dbReference type="ARBA" id="ARBA00023242"/>
    </source>
</evidence>
<sequence length="57" mass="6288">RMRRRSPTSAPSVGRASGGEKPHTCSECGKSFRLRSCLIIHQRIHTGGQLRSEGEKP</sequence>
<evidence type="ECO:0000256" key="9">
    <source>
        <dbReference type="PROSITE-ProRule" id="PRU00042"/>
    </source>
</evidence>
<dbReference type="GO" id="GO:0003677">
    <property type="term" value="F:DNA binding"/>
    <property type="evidence" value="ECO:0007669"/>
    <property type="project" value="UniProtKB-KW"/>
</dbReference>
<proteinExistence type="inferred from homology"/>
<reference evidence="12" key="1">
    <citation type="submission" date="2025-08" db="UniProtKB">
        <authorList>
            <consortium name="Ensembl"/>
        </authorList>
    </citation>
    <scope>IDENTIFICATION</scope>
</reference>
<dbReference type="SMART" id="SM00355">
    <property type="entry name" value="ZnF_C2H2"/>
    <property type="match status" value="1"/>
</dbReference>
<keyword evidence="7" id="KW-0238">DNA-binding</keyword>
<accession>A0A8C5JJX6</accession>
<dbReference type="InterPro" id="IPR013087">
    <property type="entry name" value="Znf_C2H2_type"/>
</dbReference>
<keyword evidence="5 9" id="KW-0863">Zinc-finger</keyword>
<name>A0A8C5JJX6_JUNHY</name>
<dbReference type="Proteomes" id="UP000694408">
    <property type="component" value="Unplaced"/>
</dbReference>
<evidence type="ECO:0000256" key="1">
    <source>
        <dbReference type="ARBA" id="ARBA00004123"/>
    </source>
</evidence>
<comment type="similarity">
    <text evidence="2">Belongs to the krueppel C2H2-type zinc-finger protein family.</text>
</comment>
<organism evidence="12 13">
    <name type="scientific">Junco hyemalis</name>
    <name type="common">Dark-eyed junco</name>
    <dbReference type="NCBI Taxonomy" id="40217"/>
    <lineage>
        <taxon>Eukaryota</taxon>
        <taxon>Metazoa</taxon>
        <taxon>Chordata</taxon>
        <taxon>Craniata</taxon>
        <taxon>Vertebrata</taxon>
        <taxon>Euteleostomi</taxon>
        <taxon>Archelosauria</taxon>
        <taxon>Archosauria</taxon>
        <taxon>Dinosauria</taxon>
        <taxon>Saurischia</taxon>
        <taxon>Theropoda</taxon>
        <taxon>Coelurosauria</taxon>
        <taxon>Aves</taxon>
        <taxon>Neognathae</taxon>
        <taxon>Neoaves</taxon>
        <taxon>Telluraves</taxon>
        <taxon>Australaves</taxon>
        <taxon>Passeriformes</taxon>
        <taxon>Passerellidae</taxon>
        <taxon>Junco</taxon>
    </lineage>
</organism>
<keyword evidence="4" id="KW-0677">Repeat</keyword>
<evidence type="ECO:0000256" key="4">
    <source>
        <dbReference type="ARBA" id="ARBA00022737"/>
    </source>
</evidence>
<evidence type="ECO:0000313" key="12">
    <source>
        <dbReference type="Ensembl" id="ENSJHYP00000021053.1"/>
    </source>
</evidence>
<keyword evidence="8" id="KW-0539">Nucleus</keyword>
<evidence type="ECO:0000256" key="3">
    <source>
        <dbReference type="ARBA" id="ARBA00022723"/>
    </source>
</evidence>
<evidence type="ECO:0000313" key="13">
    <source>
        <dbReference type="Proteomes" id="UP000694408"/>
    </source>
</evidence>
<keyword evidence="3" id="KW-0479">Metal-binding</keyword>
<dbReference type="Gene3D" id="3.30.160.60">
    <property type="entry name" value="Classic Zinc Finger"/>
    <property type="match status" value="1"/>
</dbReference>
<dbReference type="FunFam" id="3.30.160.60:FF:000663">
    <property type="entry name" value="Zinc finger protein 45"/>
    <property type="match status" value="1"/>
</dbReference>
<dbReference type="PROSITE" id="PS50157">
    <property type="entry name" value="ZINC_FINGER_C2H2_2"/>
    <property type="match status" value="1"/>
</dbReference>